<accession>A0A8J5J7N2</accession>
<evidence type="ECO:0000313" key="4">
    <source>
        <dbReference type="Proteomes" id="UP000747542"/>
    </source>
</evidence>
<dbReference type="Proteomes" id="UP000747542">
    <property type="component" value="Unassembled WGS sequence"/>
</dbReference>
<feature type="signal peptide" evidence="2">
    <location>
        <begin position="1"/>
        <end position="22"/>
    </location>
</feature>
<organism evidence="3 4">
    <name type="scientific">Homarus americanus</name>
    <name type="common">American lobster</name>
    <dbReference type="NCBI Taxonomy" id="6706"/>
    <lineage>
        <taxon>Eukaryota</taxon>
        <taxon>Metazoa</taxon>
        <taxon>Ecdysozoa</taxon>
        <taxon>Arthropoda</taxon>
        <taxon>Crustacea</taxon>
        <taxon>Multicrustacea</taxon>
        <taxon>Malacostraca</taxon>
        <taxon>Eumalacostraca</taxon>
        <taxon>Eucarida</taxon>
        <taxon>Decapoda</taxon>
        <taxon>Pleocyemata</taxon>
        <taxon>Astacidea</taxon>
        <taxon>Nephropoidea</taxon>
        <taxon>Nephropidae</taxon>
        <taxon>Homarus</taxon>
    </lineage>
</organism>
<dbReference type="EMBL" id="JAHLQT010045071">
    <property type="protein sequence ID" value="KAG7154142.1"/>
    <property type="molecule type" value="Genomic_DNA"/>
</dbReference>
<dbReference type="AlphaFoldDB" id="A0A8J5J7N2"/>
<gene>
    <name evidence="3" type="ORF">Hamer_G027950</name>
</gene>
<feature type="chain" id="PRO_5035278810" description="Secreted protein" evidence="2">
    <location>
        <begin position="23"/>
        <end position="145"/>
    </location>
</feature>
<feature type="compositionally biased region" description="Polar residues" evidence="1">
    <location>
        <begin position="64"/>
        <end position="78"/>
    </location>
</feature>
<comment type="caution">
    <text evidence="3">The sequence shown here is derived from an EMBL/GenBank/DDBJ whole genome shotgun (WGS) entry which is preliminary data.</text>
</comment>
<feature type="region of interest" description="Disordered" evidence="1">
    <location>
        <begin position="63"/>
        <end position="83"/>
    </location>
</feature>
<keyword evidence="2" id="KW-0732">Signal</keyword>
<protein>
    <recommendedName>
        <fullName evidence="5">Secreted protein</fullName>
    </recommendedName>
</protein>
<evidence type="ECO:0008006" key="5">
    <source>
        <dbReference type="Google" id="ProtNLM"/>
    </source>
</evidence>
<evidence type="ECO:0000313" key="3">
    <source>
        <dbReference type="EMBL" id="KAG7154142.1"/>
    </source>
</evidence>
<feature type="compositionally biased region" description="Polar residues" evidence="1">
    <location>
        <begin position="136"/>
        <end position="145"/>
    </location>
</feature>
<reference evidence="3" key="1">
    <citation type="journal article" date="2021" name="Sci. Adv.">
        <title>The American lobster genome reveals insights on longevity, neural, and immune adaptations.</title>
        <authorList>
            <person name="Polinski J.M."/>
            <person name="Zimin A.V."/>
            <person name="Clark K.F."/>
            <person name="Kohn A.B."/>
            <person name="Sadowski N."/>
            <person name="Timp W."/>
            <person name="Ptitsyn A."/>
            <person name="Khanna P."/>
            <person name="Romanova D.Y."/>
            <person name="Williams P."/>
            <person name="Greenwood S.J."/>
            <person name="Moroz L.L."/>
            <person name="Walt D.R."/>
            <person name="Bodnar A.G."/>
        </authorList>
    </citation>
    <scope>NUCLEOTIDE SEQUENCE</scope>
    <source>
        <strain evidence="3">GMGI-L3</strain>
    </source>
</reference>
<evidence type="ECO:0000256" key="2">
    <source>
        <dbReference type="SAM" id="SignalP"/>
    </source>
</evidence>
<keyword evidence="4" id="KW-1185">Reference proteome</keyword>
<name>A0A8J5J7N2_HOMAM</name>
<evidence type="ECO:0000256" key="1">
    <source>
        <dbReference type="SAM" id="MobiDB-lite"/>
    </source>
</evidence>
<proteinExistence type="predicted"/>
<feature type="region of interest" description="Disordered" evidence="1">
    <location>
        <begin position="121"/>
        <end position="145"/>
    </location>
</feature>
<sequence length="145" mass="15546">MYGMKLSVVVMVLAAVARESEAAVFGVGNIMARRYPKNPEFHTMEVPEMATATPGVANLPGTVVSRTGSRPVDTNLSGTRPVDTAQGPIYYPVGPISSRPGNKAVYFHLGSYGPRHPVPILVRGKPVSSRGYPQRSGYSSYGRSH</sequence>